<name>A0A919U0I6_9CELL</name>
<evidence type="ECO:0000259" key="1">
    <source>
        <dbReference type="Pfam" id="PF12724"/>
    </source>
</evidence>
<keyword evidence="3" id="KW-1185">Reference proteome</keyword>
<dbReference type="AlphaFoldDB" id="A0A919U0I6"/>
<accession>A0A919U0I6</accession>
<dbReference type="InterPro" id="IPR029039">
    <property type="entry name" value="Flavoprotein-like_sf"/>
</dbReference>
<dbReference type="RefSeq" id="WP_203757922.1">
    <property type="nucleotide sequence ID" value="NZ_BONK01000014.1"/>
</dbReference>
<evidence type="ECO:0000313" key="2">
    <source>
        <dbReference type="EMBL" id="GIG22910.1"/>
    </source>
</evidence>
<dbReference type="Gene3D" id="3.40.50.360">
    <property type="match status" value="1"/>
</dbReference>
<dbReference type="Pfam" id="PF12724">
    <property type="entry name" value="Flavodoxin_5"/>
    <property type="match status" value="1"/>
</dbReference>
<dbReference type="Proteomes" id="UP000632740">
    <property type="component" value="Unassembled WGS sequence"/>
</dbReference>
<protein>
    <submittedName>
        <fullName evidence="2">Flavodoxin</fullName>
    </submittedName>
</protein>
<sequence>MRVLVTIASRHGGTWGIGEAVSDVLRQRGHEVTMREPDDVATLDGVDAVVLGSAVYTAHWLPAARDLADRLADELAERPVWLLSSGLATQPAAAANSPHETRDLAERIGARGHRSFRGRLDRSVLSFTERAVIAGARARDGDHRDMAAVAAWAEEVADALTPAHA</sequence>
<feature type="domain" description="Flavodoxin" evidence="1">
    <location>
        <begin position="4"/>
        <end position="143"/>
    </location>
</feature>
<evidence type="ECO:0000313" key="3">
    <source>
        <dbReference type="Proteomes" id="UP000632740"/>
    </source>
</evidence>
<reference evidence="2" key="1">
    <citation type="submission" date="2021-01" db="EMBL/GenBank/DDBJ databases">
        <title>Whole genome shotgun sequence of Cellulomonas chitinilytica NBRC 110799.</title>
        <authorList>
            <person name="Komaki H."/>
            <person name="Tamura T."/>
        </authorList>
    </citation>
    <scope>NUCLEOTIDE SEQUENCE</scope>
    <source>
        <strain evidence="2">NBRC 110799</strain>
    </source>
</reference>
<dbReference type="InterPro" id="IPR026816">
    <property type="entry name" value="Flavodoxin_dom"/>
</dbReference>
<comment type="caution">
    <text evidence="2">The sequence shown here is derived from an EMBL/GenBank/DDBJ whole genome shotgun (WGS) entry which is preliminary data.</text>
</comment>
<dbReference type="SUPFAM" id="SSF52218">
    <property type="entry name" value="Flavoproteins"/>
    <property type="match status" value="1"/>
</dbReference>
<organism evidence="2 3">
    <name type="scientific">Cellulomonas chitinilytica</name>
    <dbReference type="NCBI Taxonomy" id="398759"/>
    <lineage>
        <taxon>Bacteria</taxon>
        <taxon>Bacillati</taxon>
        <taxon>Actinomycetota</taxon>
        <taxon>Actinomycetes</taxon>
        <taxon>Micrococcales</taxon>
        <taxon>Cellulomonadaceae</taxon>
        <taxon>Cellulomonas</taxon>
    </lineage>
</organism>
<gene>
    <name evidence="2" type="primary">hemG_2</name>
    <name evidence="2" type="ORF">Cch01nite_36340</name>
</gene>
<proteinExistence type="predicted"/>
<dbReference type="EMBL" id="BONK01000014">
    <property type="protein sequence ID" value="GIG22910.1"/>
    <property type="molecule type" value="Genomic_DNA"/>
</dbReference>